<name>A0A5C4RT51_PROVB</name>
<sequence length="444" mass="49338">MKRFTALMVSGLLALPLQLNAETVDLSTALEQAREYDAQLRIAEAENTMQQEEIAKARAGFLPSLQAQSSFGRNRTVSTSLVDPDNLKGRRYYNTESSSLTLKQQLVNLGTYASYKQARAVAAKSDEALQNETSGLMVRVVEAYFNVLFAEGNKELAKAKQQAAEATFKQAEKALQNGLGTVTEVQKAKADLDIANAELLVSQNSFEFNRSEFERLTGIYPDEIAPVNDDLFKPQAPEPSDVGEWIAMARQQSPDIGMAREELEIARREVHKNQAAGYPTLDLVAGRSYSQSETNYTIDQIYETWSVSLQAKVPIYTGGYVSASVRQAKAGRIKATEEFSFYERQVVSDVRKYYNATINAMAQVDAFRLALTSRETALRSMEKGVESGMATSVDVLNARYELATAHQELTRACYQYLLNSIMLKDTAGILTEQDIHHLNTLLVQ</sequence>
<accession>A0A5C4RT51</accession>
<evidence type="ECO:0000256" key="9">
    <source>
        <dbReference type="SAM" id="SignalP"/>
    </source>
</evidence>
<dbReference type="SUPFAM" id="SSF56954">
    <property type="entry name" value="Outer membrane efflux proteins (OEP)"/>
    <property type="match status" value="1"/>
</dbReference>
<comment type="caution">
    <text evidence="10">The sequence shown here is derived from an EMBL/GenBank/DDBJ whole genome shotgun (WGS) entry which is preliminary data.</text>
</comment>
<dbReference type="InterPro" id="IPR051906">
    <property type="entry name" value="TolC-like"/>
</dbReference>
<dbReference type="InterPro" id="IPR010130">
    <property type="entry name" value="T1SS_OMP_TolC"/>
</dbReference>
<evidence type="ECO:0000256" key="6">
    <source>
        <dbReference type="ARBA" id="ARBA00023136"/>
    </source>
</evidence>
<keyword evidence="5" id="KW-0812">Transmembrane</keyword>
<reference evidence="10 11" key="1">
    <citation type="submission" date="2019-05" db="EMBL/GenBank/DDBJ databases">
        <title>Draft Whole-Genome sequence of the green sulfur bacterium Prosthecochloris vibrioformis DSM 260.</title>
        <authorList>
            <person name="Meyer T.E."/>
            <person name="Kyndt J.A."/>
        </authorList>
    </citation>
    <scope>NUCLEOTIDE SEQUENCE [LARGE SCALE GENOMIC DNA]</scope>
    <source>
        <strain evidence="10 11">DSM 260</strain>
    </source>
</reference>
<evidence type="ECO:0000256" key="1">
    <source>
        <dbReference type="ARBA" id="ARBA00004442"/>
    </source>
</evidence>
<evidence type="ECO:0000256" key="2">
    <source>
        <dbReference type="ARBA" id="ARBA00007613"/>
    </source>
</evidence>
<dbReference type="GO" id="GO:0015288">
    <property type="term" value="F:porin activity"/>
    <property type="evidence" value="ECO:0007669"/>
    <property type="project" value="TreeGrafter"/>
</dbReference>
<comment type="subcellular location">
    <subcellularLocation>
        <location evidence="1">Cell outer membrane</location>
    </subcellularLocation>
</comment>
<keyword evidence="11" id="KW-1185">Reference proteome</keyword>
<evidence type="ECO:0000256" key="7">
    <source>
        <dbReference type="ARBA" id="ARBA00023237"/>
    </source>
</evidence>
<keyword evidence="6" id="KW-0472">Membrane</keyword>
<keyword evidence="4" id="KW-1134">Transmembrane beta strand</keyword>
<protein>
    <submittedName>
        <fullName evidence="10">TolC family outer membrane protein</fullName>
    </submittedName>
</protein>
<evidence type="ECO:0000256" key="3">
    <source>
        <dbReference type="ARBA" id="ARBA00022448"/>
    </source>
</evidence>
<evidence type="ECO:0000256" key="4">
    <source>
        <dbReference type="ARBA" id="ARBA00022452"/>
    </source>
</evidence>
<dbReference type="NCBIfam" id="TIGR01844">
    <property type="entry name" value="type_I_sec_TolC"/>
    <property type="match status" value="1"/>
</dbReference>
<evidence type="ECO:0000256" key="5">
    <source>
        <dbReference type="ARBA" id="ARBA00022692"/>
    </source>
</evidence>
<dbReference type="RefSeq" id="WP_139626960.1">
    <property type="nucleotide sequence ID" value="NZ_VDCI01000012.1"/>
</dbReference>
<dbReference type="GO" id="GO:0009279">
    <property type="term" value="C:cell outer membrane"/>
    <property type="evidence" value="ECO:0007669"/>
    <property type="project" value="UniProtKB-SubCell"/>
</dbReference>
<proteinExistence type="inferred from homology"/>
<organism evidence="10 11">
    <name type="scientific">Prosthecochloris vibrioformis</name>
    <name type="common">Chlorobium vibrioforme</name>
    <dbReference type="NCBI Taxonomy" id="1098"/>
    <lineage>
        <taxon>Bacteria</taxon>
        <taxon>Pseudomonadati</taxon>
        <taxon>Chlorobiota</taxon>
        <taxon>Chlorobiia</taxon>
        <taxon>Chlorobiales</taxon>
        <taxon>Chlorobiaceae</taxon>
        <taxon>Prosthecochloris</taxon>
    </lineage>
</organism>
<feature type="signal peptide" evidence="9">
    <location>
        <begin position="1"/>
        <end position="21"/>
    </location>
</feature>
<dbReference type="GO" id="GO:0015562">
    <property type="term" value="F:efflux transmembrane transporter activity"/>
    <property type="evidence" value="ECO:0007669"/>
    <property type="project" value="InterPro"/>
</dbReference>
<evidence type="ECO:0000256" key="8">
    <source>
        <dbReference type="SAM" id="Coils"/>
    </source>
</evidence>
<feature type="chain" id="PRO_5022774597" evidence="9">
    <location>
        <begin position="22"/>
        <end position="444"/>
    </location>
</feature>
<dbReference type="GO" id="GO:1990281">
    <property type="term" value="C:efflux pump complex"/>
    <property type="evidence" value="ECO:0007669"/>
    <property type="project" value="TreeGrafter"/>
</dbReference>
<dbReference type="Pfam" id="PF02321">
    <property type="entry name" value="OEP"/>
    <property type="match status" value="2"/>
</dbReference>
<comment type="similarity">
    <text evidence="2">Belongs to the outer membrane factor (OMF) (TC 1.B.17) family.</text>
</comment>
<keyword evidence="7" id="KW-0998">Cell outer membrane</keyword>
<dbReference type="Proteomes" id="UP000309544">
    <property type="component" value="Unassembled WGS sequence"/>
</dbReference>
<keyword evidence="3" id="KW-0813">Transport</keyword>
<dbReference type="EMBL" id="VDCI01000012">
    <property type="protein sequence ID" value="TNJ34114.1"/>
    <property type="molecule type" value="Genomic_DNA"/>
</dbReference>
<feature type="coiled-coil region" evidence="8">
    <location>
        <begin position="26"/>
        <end position="53"/>
    </location>
</feature>
<evidence type="ECO:0000313" key="10">
    <source>
        <dbReference type="EMBL" id="TNJ34114.1"/>
    </source>
</evidence>
<keyword evidence="9" id="KW-0732">Signal</keyword>
<dbReference type="AlphaFoldDB" id="A0A5C4RT51"/>
<gene>
    <name evidence="10" type="ORF">FGF68_10235</name>
</gene>
<evidence type="ECO:0000313" key="11">
    <source>
        <dbReference type="Proteomes" id="UP000309544"/>
    </source>
</evidence>
<dbReference type="PANTHER" id="PTHR30026">
    <property type="entry name" value="OUTER MEMBRANE PROTEIN TOLC"/>
    <property type="match status" value="1"/>
</dbReference>
<dbReference type="PANTHER" id="PTHR30026:SF20">
    <property type="entry name" value="OUTER MEMBRANE PROTEIN TOLC"/>
    <property type="match status" value="1"/>
</dbReference>
<dbReference type="InterPro" id="IPR003423">
    <property type="entry name" value="OMP_efflux"/>
</dbReference>
<keyword evidence="8" id="KW-0175">Coiled coil</keyword>
<dbReference type="Gene3D" id="1.20.1600.10">
    <property type="entry name" value="Outer membrane efflux proteins (OEP)"/>
    <property type="match status" value="1"/>
</dbReference>